<reference evidence="2 4" key="1">
    <citation type="journal article" date="2010" name="BMC Genomics">
        <title>Combination of measures distinguishes pre-miRNAs from other stem-loops in the genome of the newly sequenced Anopheles darlingi.</title>
        <authorList>
            <person name="Mendes N.D."/>
            <person name="Freitas A.T."/>
            <person name="Vasconcelos A.T."/>
            <person name="Sagot M.F."/>
        </authorList>
    </citation>
    <scope>NUCLEOTIDE SEQUENCE</scope>
</reference>
<gene>
    <name evidence="2" type="ORF">AND_005082</name>
</gene>
<evidence type="ECO:0000313" key="4">
    <source>
        <dbReference type="Proteomes" id="UP000000673"/>
    </source>
</evidence>
<dbReference type="AlphaFoldDB" id="W5JIW0"/>
<name>W5JIW0_ANODA</name>
<dbReference type="EnsemblMetazoa" id="ADAC005082-RA">
    <property type="protein sequence ID" value="ADAC005082-PA"/>
    <property type="gene ID" value="ADAC005082"/>
</dbReference>
<reference evidence="2" key="2">
    <citation type="submission" date="2010-05" db="EMBL/GenBank/DDBJ databases">
        <authorList>
            <person name="Almeida L.G."/>
            <person name="Nicolas M.F."/>
            <person name="Souza R.C."/>
            <person name="Vasconcelos A.T.R."/>
        </authorList>
    </citation>
    <scope>NUCLEOTIDE SEQUENCE</scope>
</reference>
<evidence type="ECO:0000313" key="3">
    <source>
        <dbReference type="EnsemblMetazoa" id="ADAC005082-PA"/>
    </source>
</evidence>
<evidence type="ECO:0000256" key="1">
    <source>
        <dbReference type="SAM" id="MobiDB-lite"/>
    </source>
</evidence>
<dbReference type="VEuPathDB" id="VectorBase:ADAC005082"/>
<reference evidence="2" key="3">
    <citation type="journal article" date="2013" name="Nucleic Acids Res.">
        <title>The genome of Anopheles darlingi, the main neotropical malaria vector.</title>
        <authorList>
            <person name="Marinotti O."/>
            <person name="Cerqueira G.C."/>
            <person name="de Almeida L.G."/>
            <person name="Ferro M.I."/>
            <person name="Loreto E.L."/>
            <person name="Zaha A."/>
            <person name="Teixeira S.M."/>
            <person name="Wespiser A.R."/>
            <person name="Almeida E Silva A."/>
            <person name="Schlindwein A.D."/>
            <person name="Pacheco A.C."/>
            <person name="Silva A.L."/>
            <person name="Graveley B.R."/>
            <person name="Walenz B.P."/>
            <person name="Lima Bde A."/>
            <person name="Ribeiro C.A."/>
            <person name="Nunes-Silva C.G."/>
            <person name="de Carvalho C.R."/>
            <person name="Soares C.M."/>
            <person name="de Menezes C.B."/>
            <person name="Matiolli C."/>
            <person name="Caffrey D."/>
            <person name="Araujo D.A."/>
            <person name="de Oliveira D.M."/>
            <person name="Golenbock D."/>
            <person name="Grisard E.C."/>
            <person name="Fantinatti-Garboggini F."/>
            <person name="de Carvalho F.M."/>
            <person name="Barcellos F.G."/>
            <person name="Prosdocimi F."/>
            <person name="May G."/>
            <person name="Azevedo Junior G.M."/>
            <person name="Guimaraes G.M."/>
            <person name="Goldman G.H."/>
            <person name="Padilha I.Q."/>
            <person name="Batista Jda S."/>
            <person name="Ferro J.A."/>
            <person name="Ribeiro J.M."/>
            <person name="Fietto J.L."/>
            <person name="Dabbas K.M."/>
            <person name="Cerdeira L."/>
            <person name="Agnez-Lima L.F."/>
            <person name="Brocchi M."/>
            <person name="de Carvalho M.O."/>
            <person name="Teixeira Mde M."/>
            <person name="Diniz Maia Mde M."/>
            <person name="Goldman M.H."/>
            <person name="Cruz Schneider M.P."/>
            <person name="Felipe M.S."/>
            <person name="Hungria M."/>
            <person name="Nicolas M.F."/>
            <person name="Pereira M."/>
            <person name="Montes M.A."/>
            <person name="Cantao M.E."/>
            <person name="Vincentz M."/>
            <person name="Rafael M.S."/>
            <person name="Silverman N."/>
            <person name="Stoco P.H."/>
            <person name="Souza R.C."/>
            <person name="Vicentini R."/>
            <person name="Gazzinelli R.T."/>
            <person name="Neves Rde O."/>
            <person name="Silva R."/>
            <person name="Astolfi-Filho S."/>
            <person name="Maciel T.E."/>
            <person name="Urmenyi T.P."/>
            <person name="Tadei W.P."/>
            <person name="Camargo E.P."/>
            <person name="de Vasconcelos A.T."/>
        </authorList>
    </citation>
    <scope>NUCLEOTIDE SEQUENCE</scope>
</reference>
<proteinExistence type="predicted"/>
<protein>
    <submittedName>
        <fullName evidence="2 3">Uncharacterized protein</fullName>
    </submittedName>
</protein>
<evidence type="ECO:0000313" key="2">
    <source>
        <dbReference type="EMBL" id="ETN63228.1"/>
    </source>
</evidence>
<keyword evidence="4" id="KW-1185">Reference proteome</keyword>
<feature type="compositionally biased region" description="Low complexity" evidence="1">
    <location>
        <begin position="45"/>
        <end position="54"/>
    </location>
</feature>
<reference evidence="3" key="4">
    <citation type="submission" date="2015-06" db="UniProtKB">
        <authorList>
            <consortium name="EnsemblMetazoa"/>
        </authorList>
    </citation>
    <scope>IDENTIFICATION</scope>
</reference>
<dbReference type="EMBL" id="ADMH02001280">
    <property type="protein sequence ID" value="ETN63228.1"/>
    <property type="molecule type" value="Genomic_DNA"/>
</dbReference>
<feature type="compositionally biased region" description="Basic and acidic residues" evidence="1">
    <location>
        <begin position="59"/>
        <end position="69"/>
    </location>
</feature>
<dbReference type="Proteomes" id="UP000000673">
    <property type="component" value="Unassembled WGS sequence"/>
</dbReference>
<feature type="region of interest" description="Disordered" evidence="1">
    <location>
        <begin position="39"/>
        <end position="69"/>
    </location>
</feature>
<dbReference type="HOGENOM" id="CLU_2777944_0_0_1"/>
<sequence>MPEKFTFFETETETEPEWDDPHRRILTRKLYRVDQMFQTTDNKLQQQHQHQQQQTKRGCTKERHNANAF</sequence>
<accession>W5JIW0</accession>
<organism evidence="2">
    <name type="scientific">Anopheles darlingi</name>
    <name type="common">Mosquito</name>
    <dbReference type="NCBI Taxonomy" id="43151"/>
    <lineage>
        <taxon>Eukaryota</taxon>
        <taxon>Metazoa</taxon>
        <taxon>Ecdysozoa</taxon>
        <taxon>Arthropoda</taxon>
        <taxon>Hexapoda</taxon>
        <taxon>Insecta</taxon>
        <taxon>Pterygota</taxon>
        <taxon>Neoptera</taxon>
        <taxon>Endopterygota</taxon>
        <taxon>Diptera</taxon>
        <taxon>Nematocera</taxon>
        <taxon>Culicoidea</taxon>
        <taxon>Culicidae</taxon>
        <taxon>Anophelinae</taxon>
        <taxon>Anopheles</taxon>
    </lineage>
</organism>